<protein>
    <recommendedName>
        <fullName evidence="2">alpha-L-rhamnosidase</fullName>
        <ecNumber evidence="2">3.2.1.40</ecNumber>
    </recommendedName>
</protein>
<dbReference type="Pfam" id="PF05592">
    <property type="entry name" value="Bac_rhamnosid"/>
    <property type="match status" value="1"/>
</dbReference>
<organism evidence="7 8">
    <name type="scientific">Bifidobacterium catulorum</name>
    <dbReference type="NCBI Taxonomy" id="1630173"/>
    <lineage>
        <taxon>Bacteria</taxon>
        <taxon>Bacillati</taxon>
        <taxon>Actinomycetota</taxon>
        <taxon>Actinomycetes</taxon>
        <taxon>Bifidobacteriales</taxon>
        <taxon>Bifidobacteriaceae</taxon>
        <taxon>Bifidobacterium</taxon>
    </lineage>
</organism>
<evidence type="ECO:0000256" key="2">
    <source>
        <dbReference type="ARBA" id="ARBA00012652"/>
    </source>
</evidence>
<evidence type="ECO:0000313" key="7">
    <source>
        <dbReference type="EMBL" id="PWG59057.1"/>
    </source>
</evidence>
<dbReference type="InterPro" id="IPR035398">
    <property type="entry name" value="Bac_rhamnosid_C"/>
</dbReference>
<dbReference type="AlphaFoldDB" id="A0A2U2MQE0"/>
<comment type="caution">
    <text evidence="7">The sequence shown here is derived from an EMBL/GenBank/DDBJ whole genome shotgun (WGS) entry which is preliminary data.</text>
</comment>
<evidence type="ECO:0000259" key="4">
    <source>
        <dbReference type="Pfam" id="PF05592"/>
    </source>
</evidence>
<dbReference type="Gene3D" id="2.60.420.10">
    <property type="entry name" value="Maltose phosphorylase, domain 3"/>
    <property type="match status" value="1"/>
</dbReference>
<dbReference type="InterPro" id="IPR008928">
    <property type="entry name" value="6-hairpin_glycosidase_sf"/>
</dbReference>
<evidence type="ECO:0000256" key="1">
    <source>
        <dbReference type="ARBA" id="ARBA00001445"/>
    </source>
</evidence>
<dbReference type="GO" id="GO:0030596">
    <property type="term" value="F:alpha-L-rhamnosidase activity"/>
    <property type="evidence" value="ECO:0007669"/>
    <property type="project" value="UniProtKB-EC"/>
</dbReference>
<reference evidence="7 8" key="1">
    <citation type="journal article" date="2018" name="Int. J. Syst. Evol. Microbiol.">
        <title>Bifidobacterium catulorum sp. nov., a novel taxon from the faeces of the baby common marmoset (Callithrix jacchus).</title>
        <authorList>
            <person name="Modesto M."/>
            <person name="Michelini S."/>
            <person name="Oki K."/>
            <person name="Biavati B."/>
            <person name="Watanabe K."/>
            <person name="Mattarelli P."/>
        </authorList>
    </citation>
    <scope>NUCLEOTIDE SEQUENCE [LARGE SCALE GENOMIC DNA]</scope>
    <source>
        <strain evidence="7 8">MRM 8.19</strain>
    </source>
</reference>
<feature type="domain" description="Alpha-L-rhamnosidase concanavalin-like" evidence="4">
    <location>
        <begin position="393"/>
        <end position="477"/>
    </location>
</feature>
<comment type="catalytic activity">
    <reaction evidence="1">
        <text>Hydrolysis of terminal non-reducing alpha-L-rhamnose residues in alpha-L-rhamnosides.</text>
        <dbReference type="EC" id="3.2.1.40"/>
    </reaction>
</comment>
<dbReference type="Proteomes" id="UP000245753">
    <property type="component" value="Unassembled WGS sequence"/>
</dbReference>
<dbReference type="InterPro" id="IPR035396">
    <property type="entry name" value="Bac_rhamnosid6H"/>
</dbReference>
<dbReference type="SUPFAM" id="SSF48208">
    <property type="entry name" value="Six-hairpin glycosidases"/>
    <property type="match status" value="1"/>
</dbReference>
<dbReference type="Pfam" id="PF17389">
    <property type="entry name" value="Bac_rhamnosid6H"/>
    <property type="match status" value="1"/>
</dbReference>
<dbReference type="Pfam" id="PF17390">
    <property type="entry name" value="Bac_rhamnosid_C"/>
    <property type="match status" value="1"/>
</dbReference>
<dbReference type="Gene3D" id="1.50.10.10">
    <property type="match status" value="1"/>
</dbReference>
<dbReference type="GO" id="GO:0005975">
    <property type="term" value="P:carbohydrate metabolic process"/>
    <property type="evidence" value="ECO:0007669"/>
    <property type="project" value="InterPro"/>
</dbReference>
<evidence type="ECO:0000256" key="3">
    <source>
        <dbReference type="ARBA" id="ARBA00022801"/>
    </source>
</evidence>
<keyword evidence="3" id="KW-0378">Hydrolase</keyword>
<dbReference type="InterPro" id="IPR016007">
    <property type="entry name" value="Alpha_rhamnosid"/>
</dbReference>
<dbReference type="InterPro" id="IPR013783">
    <property type="entry name" value="Ig-like_fold"/>
</dbReference>
<dbReference type="Gene3D" id="2.60.40.10">
    <property type="entry name" value="Immunoglobulins"/>
    <property type="match status" value="1"/>
</dbReference>
<feature type="domain" description="Alpha-L-rhamnosidase C-terminal" evidence="6">
    <location>
        <begin position="841"/>
        <end position="922"/>
    </location>
</feature>
<dbReference type="PANTHER" id="PTHR33307">
    <property type="entry name" value="ALPHA-RHAMNOSIDASE (EUROFUNG)"/>
    <property type="match status" value="1"/>
</dbReference>
<dbReference type="PANTHER" id="PTHR33307:SF6">
    <property type="entry name" value="ALPHA-RHAMNOSIDASE (EUROFUNG)-RELATED"/>
    <property type="match status" value="1"/>
</dbReference>
<evidence type="ECO:0000259" key="5">
    <source>
        <dbReference type="Pfam" id="PF17389"/>
    </source>
</evidence>
<evidence type="ECO:0000259" key="6">
    <source>
        <dbReference type="Pfam" id="PF17390"/>
    </source>
</evidence>
<name>A0A2U2MQE0_9BIFI</name>
<dbReference type="Pfam" id="PF25788">
    <property type="entry name" value="Ig_Rha78A_N"/>
    <property type="match status" value="1"/>
</dbReference>
<feature type="domain" description="Alpha-L-rhamnosidase six-hairpin glycosidase" evidence="5">
    <location>
        <begin position="512"/>
        <end position="838"/>
    </location>
</feature>
<dbReference type="Gene3D" id="2.60.120.260">
    <property type="entry name" value="Galactose-binding domain-like"/>
    <property type="match status" value="2"/>
</dbReference>
<sequence length="974" mass="107406">MHNFCNDAGKGMNMADRIVVVTESKAPKNLRMNERVAPVDLEPGVAPVLKWEVPLVDIGSVQAADEATAFNAVVAYQIVVASTYDIAESGIGDVWDSGRREGNGFDGIVLDEVAMSPSSRYWVSVRVWRGTEDSSKPTAWSDPMTFGTGAGTRWQAAPIWADPLTANAYRTLEPPENARDEAVASDADDQFANKPETMQSEHNSQGWALFRGRISLARKPIRWATLNATGASVWRTRQYVYRMWLNGHFVGIGPTFPINGETRYDGFDVTRYLVSGRDNFIGVIAYALEDQRFMAQLDVMYEDGTLVHFGTNGEWLAKVGNNIFLDSPSVGSHVYELPAEYIDAAEYPRGMSEVGYDDIDWAGAKIKQPFDELRAAPIDKPELHEWKAVDKWKTDDGRLILDFGRAVAGGIRMAAYSSTPTNLVIRYGEVLNDDRTVKYRLSAYNTYQDIWHFEPNKLKVPLSARTWGLRVFRYVEILAGDDDGIIDALYDSDTAVMARSLIYPFNGGDKDFTSSDETLNRVWNLCRQTIEGLNVNMYVDSWTRERIPYEADAWLQQRAHLALDNAPALGEYSVDFLLANRTWPTEWPMYLVIAVYNAWVQTGSLRQARNHWDQIVAMLPNDYLDDETGLIVKDPGESSHTDGDLVDWPPAERDGFEFGRVNTVVNALAAYAYRCASRLASALGKGEESRKYFRVVSRLNKAINERLWDEKTGAYVDGLDSGADGEQLGHCSEHASAFVLAGCRVPAERIPRVVEFLHGKGMACSVYVAAILLEGLYKAGAGAYANELIAATKGERTWQHMIDQGAGATMEAWSLDLKSNTTYSHPWACSPAYLLPRYMVGVHPLEPGFREFVVAPQCGSVREAGAVVPISVGRIEASYRLLGDTIPTPGDQRVDGIEIDVTVPIGTTADVIVPPLTGGKGTLTLNGEEAAAGDASLGMPTTIVQGKYPEGARRIHGLTAGRHVIVARGGKSEA</sequence>
<dbReference type="EC" id="3.2.1.40" evidence="2"/>
<gene>
    <name evidence="7" type="ORF">DF200_09560</name>
</gene>
<keyword evidence="8" id="KW-1185">Reference proteome</keyword>
<accession>A0A2U2MQE0</accession>
<dbReference type="EMBL" id="QFFN01000042">
    <property type="protein sequence ID" value="PWG59057.1"/>
    <property type="molecule type" value="Genomic_DNA"/>
</dbReference>
<evidence type="ECO:0000313" key="8">
    <source>
        <dbReference type="Proteomes" id="UP000245753"/>
    </source>
</evidence>
<dbReference type="InterPro" id="IPR008902">
    <property type="entry name" value="Rhamnosid_concanavalin"/>
</dbReference>
<proteinExistence type="predicted"/>
<dbReference type="InterPro" id="IPR012341">
    <property type="entry name" value="6hp_glycosidase-like_sf"/>
</dbReference>